<name>A0A6M3J2T5_9ZZZZ</name>
<dbReference type="AlphaFoldDB" id="A0A6M3J2T5"/>
<reference evidence="1" key="1">
    <citation type="submission" date="2020-03" db="EMBL/GenBank/DDBJ databases">
        <title>The deep terrestrial virosphere.</title>
        <authorList>
            <person name="Holmfeldt K."/>
            <person name="Nilsson E."/>
            <person name="Simone D."/>
            <person name="Lopez-Fernandez M."/>
            <person name="Wu X."/>
            <person name="de Brujin I."/>
            <person name="Lundin D."/>
            <person name="Andersson A."/>
            <person name="Bertilsson S."/>
            <person name="Dopson M."/>
        </authorList>
    </citation>
    <scope>NUCLEOTIDE SEQUENCE</scope>
    <source>
        <strain evidence="1">MM415B00565</strain>
    </source>
</reference>
<dbReference type="EMBL" id="MT141509">
    <property type="protein sequence ID" value="QJA63934.1"/>
    <property type="molecule type" value="Genomic_DNA"/>
</dbReference>
<dbReference type="Gene3D" id="2.60.120.260">
    <property type="entry name" value="Galactose-binding domain-like"/>
    <property type="match status" value="1"/>
</dbReference>
<gene>
    <name evidence="1" type="ORF">MM415B00565_0018</name>
</gene>
<accession>A0A6M3J2T5</accession>
<protein>
    <submittedName>
        <fullName evidence="1">Uncharacterized protein</fullName>
    </submittedName>
</protein>
<proteinExistence type="predicted"/>
<evidence type="ECO:0000313" key="1">
    <source>
        <dbReference type="EMBL" id="QJA63934.1"/>
    </source>
</evidence>
<organism evidence="1">
    <name type="scientific">viral metagenome</name>
    <dbReference type="NCBI Taxonomy" id="1070528"/>
    <lineage>
        <taxon>unclassified sequences</taxon>
        <taxon>metagenomes</taxon>
        <taxon>organismal metagenomes</taxon>
    </lineage>
</organism>
<sequence length="429" mass="48010">MSVTCATLRQYTSEELNDWNNFTTTEAGSSGATTIISTSLLEYDNSYFDNHWALVTSGTYIGSKRKIERHDNNYGLLDCYRAFGGQIATSVTFEVHKYDPDTILDKINVALREIFPKLRVNIIDDTIMGGNYVPNAHFEDCASSSYPDFWRNSGAGSSVAENTTYIRGGKKSAALTRVNNNCYLYISAAEYPQLFNLQGQTIRIFARVLASSASQARIELYSKQSDGTEDTTQVSDYHTGGGLFETLELSSGAVLSDAVDVSIRLTNNTTNGTVYWDDVWVVTDSREYFVPTSFEKVNKVFLLDAAYDDLNFIGETELYQWHQSIDSQGRLKIVSDESWTNRVRLYGMGKLSTLSDDTDTTELNDTQARLIAVNAALGVLENTKMASSVYEANAIERDISRMTLKKMQLERKIGQGNPAGVITMRKRYW</sequence>